<dbReference type="PANTHER" id="PTHR33154">
    <property type="entry name" value="TRANSCRIPTIONAL REGULATOR, ARSR FAMILY"/>
    <property type="match status" value="1"/>
</dbReference>
<reference evidence="6" key="1">
    <citation type="journal article" date="2019" name="Int. J. Syst. Evol. Microbiol.">
        <title>The Global Catalogue of Microorganisms (GCM) 10K type strain sequencing project: providing services to taxonomists for standard genome sequencing and annotation.</title>
        <authorList>
            <consortium name="The Broad Institute Genomics Platform"/>
            <consortium name="The Broad Institute Genome Sequencing Center for Infectious Disease"/>
            <person name="Wu L."/>
            <person name="Ma J."/>
        </authorList>
    </citation>
    <scope>NUCLEOTIDE SEQUENCE [LARGE SCALE GENOMIC DNA]</scope>
    <source>
        <strain evidence="6">NBRC 112416</strain>
    </source>
</reference>
<dbReference type="InterPro" id="IPR036388">
    <property type="entry name" value="WH-like_DNA-bd_sf"/>
</dbReference>
<dbReference type="PANTHER" id="PTHR33154:SF12">
    <property type="entry name" value="TRANSCRIPTIONAL REGULATORY PROTEIN"/>
    <property type="match status" value="1"/>
</dbReference>
<accession>A0ABQ5VZ67</accession>
<comment type="caution">
    <text evidence="5">The sequence shown here is derived from an EMBL/GenBank/DDBJ whole genome shotgun (WGS) entry which is preliminary data.</text>
</comment>
<dbReference type="InterPro" id="IPR051081">
    <property type="entry name" value="HTH_MetalResp_TranReg"/>
</dbReference>
<keyword evidence="6" id="KW-1185">Reference proteome</keyword>
<keyword evidence="2" id="KW-0238">DNA-binding</keyword>
<gene>
    <name evidence="5" type="ORF">GCM10010862_01140</name>
</gene>
<dbReference type="Gene3D" id="1.10.10.10">
    <property type="entry name" value="Winged helix-like DNA-binding domain superfamily/Winged helix DNA-binding domain"/>
    <property type="match status" value="1"/>
</dbReference>
<dbReference type="CDD" id="cd00090">
    <property type="entry name" value="HTH_ARSR"/>
    <property type="match status" value="1"/>
</dbReference>
<dbReference type="InterPro" id="IPR011991">
    <property type="entry name" value="ArsR-like_HTH"/>
</dbReference>
<evidence type="ECO:0000256" key="1">
    <source>
        <dbReference type="ARBA" id="ARBA00023015"/>
    </source>
</evidence>
<protein>
    <submittedName>
        <fullName evidence="5">Transcriptional regulator</fullName>
    </submittedName>
</protein>
<dbReference type="InterPro" id="IPR001845">
    <property type="entry name" value="HTH_ArsR_DNA-bd_dom"/>
</dbReference>
<proteinExistence type="predicted"/>
<feature type="domain" description="HTH arsR-type" evidence="4">
    <location>
        <begin position="6"/>
        <end position="101"/>
    </location>
</feature>
<dbReference type="PROSITE" id="PS50987">
    <property type="entry name" value="HTH_ARSR_2"/>
    <property type="match status" value="1"/>
</dbReference>
<organism evidence="5 6">
    <name type="scientific">Devosia nitrariae</name>
    <dbReference type="NCBI Taxonomy" id="2071872"/>
    <lineage>
        <taxon>Bacteria</taxon>
        <taxon>Pseudomonadati</taxon>
        <taxon>Pseudomonadota</taxon>
        <taxon>Alphaproteobacteria</taxon>
        <taxon>Hyphomicrobiales</taxon>
        <taxon>Devosiaceae</taxon>
        <taxon>Devosia</taxon>
    </lineage>
</organism>
<evidence type="ECO:0000259" key="4">
    <source>
        <dbReference type="PROSITE" id="PS50987"/>
    </source>
</evidence>
<name>A0ABQ5VZ67_9HYPH</name>
<dbReference type="SMART" id="SM00418">
    <property type="entry name" value="HTH_ARSR"/>
    <property type="match status" value="1"/>
</dbReference>
<dbReference type="PRINTS" id="PR00778">
    <property type="entry name" value="HTHARSR"/>
</dbReference>
<evidence type="ECO:0000313" key="6">
    <source>
        <dbReference type="Proteomes" id="UP001156691"/>
    </source>
</evidence>
<dbReference type="EMBL" id="BSNS01000001">
    <property type="protein sequence ID" value="GLQ52856.1"/>
    <property type="molecule type" value="Genomic_DNA"/>
</dbReference>
<dbReference type="InterPro" id="IPR036390">
    <property type="entry name" value="WH_DNA-bd_sf"/>
</dbReference>
<dbReference type="Proteomes" id="UP001156691">
    <property type="component" value="Unassembled WGS sequence"/>
</dbReference>
<evidence type="ECO:0000256" key="2">
    <source>
        <dbReference type="ARBA" id="ARBA00023125"/>
    </source>
</evidence>
<dbReference type="Pfam" id="PF12840">
    <property type="entry name" value="HTH_20"/>
    <property type="match status" value="1"/>
</dbReference>
<evidence type="ECO:0000313" key="5">
    <source>
        <dbReference type="EMBL" id="GLQ52856.1"/>
    </source>
</evidence>
<dbReference type="SUPFAM" id="SSF46785">
    <property type="entry name" value="Winged helix' DNA-binding domain"/>
    <property type="match status" value="1"/>
</dbReference>
<keyword evidence="1" id="KW-0805">Transcription regulation</keyword>
<sequence>MATISHPKLDQIALANVLSALADDTRLAIIRFLADCEDRQAMCGSFLHITTKSNLTYHVGKLREAGVVRVTPEGTRRLISLRRGELDALFPGLLDSILAGIPKGTGETALRELAAEHREVAAASN</sequence>
<evidence type="ECO:0000256" key="3">
    <source>
        <dbReference type="ARBA" id="ARBA00023163"/>
    </source>
</evidence>
<dbReference type="RefSeq" id="WP_379995529.1">
    <property type="nucleotide sequence ID" value="NZ_JBHLYO010000018.1"/>
</dbReference>
<keyword evidence="3" id="KW-0804">Transcription</keyword>